<feature type="transmembrane region" description="Helical" evidence="1">
    <location>
        <begin position="389"/>
        <end position="408"/>
    </location>
</feature>
<evidence type="ECO:0000313" key="2">
    <source>
        <dbReference type="EMBL" id="QZA78543.1"/>
    </source>
</evidence>
<reference evidence="2 3" key="1">
    <citation type="submission" date="2021-08" db="EMBL/GenBank/DDBJ databases">
        <title>complete genome sequencing of Deefgea sp. D25.</title>
        <authorList>
            <person name="Bae J.-W."/>
            <person name="Gim D.-H."/>
        </authorList>
    </citation>
    <scope>NUCLEOTIDE SEQUENCE [LARGE SCALE GENOMIC DNA]</scope>
    <source>
        <strain evidence="2 3">D25</strain>
    </source>
</reference>
<keyword evidence="1" id="KW-1133">Transmembrane helix</keyword>
<dbReference type="EMBL" id="CP081150">
    <property type="protein sequence ID" value="QZA78543.1"/>
    <property type="molecule type" value="Genomic_DNA"/>
</dbReference>
<feature type="transmembrane region" description="Helical" evidence="1">
    <location>
        <begin position="36"/>
        <end position="53"/>
    </location>
</feature>
<feature type="transmembrane region" description="Helical" evidence="1">
    <location>
        <begin position="414"/>
        <end position="433"/>
    </location>
</feature>
<evidence type="ECO:0000256" key="1">
    <source>
        <dbReference type="SAM" id="Phobius"/>
    </source>
</evidence>
<feature type="transmembrane region" description="Helical" evidence="1">
    <location>
        <begin position="94"/>
        <end position="115"/>
    </location>
</feature>
<name>A0ABX8Z7J3_9NEIS</name>
<keyword evidence="1" id="KW-0472">Membrane</keyword>
<dbReference type="RefSeq" id="WP_221007072.1">
    <property type="nucleotide sequence ID" value="NZ_CP081150.1"/>
</dbReference>
<feature type="transmembrane region" description="Helical" evidence="1">
    <location>
        <begin position="324"/>
        <end position="345"/>
    </location>
</feature>
<keyword evidence="3" id="KW-1185">Reference proteome</keyword>
<sequence>MSLAYQIYSSWRDPAVKAQRNWVFLQFWGRTSNQRIWWFLGFMMLLCILWLLPKEHLKIFYMPLCFLSYFHATNAVEVIAALKKWRLRSVQLQNVMVQALLLYWMVWSLLGLLIWHRMANPTLLVLLSLVQLNVLLMSYFVPQALDTKALNLLNAPVLQGQGIWAVLIPTFALIFLPQYEALISNMLLAATLGLLLAVAWQLRRFGLARLLANIKHAERHTDELRQQTKHPLLLLLEMNMGGALDQKGVRKILVSLFLVPYGFILGLQHLVPASLATSQWGAGACFAMLIPGFMGLINGRKQWSGSWLVRSHSRAQLWWQDEQLFLGALLLTAVLNSALSLLLQIDNVNNILNAALLFVFGLASLRYLIFSVPWMSMWSLSADGRTTQFGFMTLFCLMPVWIGATTIWNSGVQSHITMMTMAFALAAPILAYVSYRKAMKIDLGAIRRAKRS</sequence>
<evidence type="ECO:0000313" key="3">
    <source>
        <dbReference type="Proteomes" id="UP000825679"/>
    </source>
</evidence>
<feature type="transmembrane region" description="Helical" evidence="1">
    <location>
        <begin position="252"/>
        <end position="271"/>
    </location>
</feature>
<feature type="transmembrane region" description="Helical" evidence="1">
    <location>
        <begin position="121"/>
        <end position="141"/>
    </location>
</feature>
<feature type="transmembrane region" description="Helical" evidence="1">
    <location>
        <begin position="59"/>
        <end position="82"/>
    </location>
</feature>
<protein>
    <submittedName>
        <fullName evidence="2">Uncharacterized protein</fullName>
    </submittedName>
</protein>
<gene>
    <name evidence="2" type="ORF">K4H28_03750</name>
</gene>
<organism evidence="2 3">
    <name type="scientific">Deefgea tanakiae</name>
    <dbReference type="NCBI Taxonomy" id="2865840"/>
    <lineage>
        <taxon>Bacteria</taxon>
        <taxon>Pseudomonadati</taxon>
        <taxon>Pseudomonadota</taxon>
        <taxon>Betaproteobacteria</taxon>
        <taxon>Neisseriales</taxon>
        <taxon>Chitinibacteraceae</taxon>
        <taxon>Deefgea</taxon>
    </lineage>
</organism>
<dbReference type="Proteomes" id="UP000825679">
    <property type="component" value="Chromosome"/>
</dbReference>
<proteinExistence type="predicted"/>
<feature type="transmembrane region" description="Helical" evidence="1">
    <location>
        <begin position="277"/>
        <end position="297"/>
    </location>
</feature>
<keyword evidence="1" id="KW-0812">Transmembrane</keyword>
<feature type="transmembrane region" description="Helical" evidence="1">
    <location>
        <begin position="182"/>
        <end position="202"/>
    </location>
</feature>
<feature type="transmembrane region" description="Helical" evidence="1">
    <location>
        <begin position="351"/>
        <end position="369"/>
    </location>
</feature>
<accession>A0ABX8Z7J3</accession>